<reference evidence="1 2" key="1">
    <citation type="submission" date="2006-12" db="EMBL/GenBank/DDBJ databases">
        <title>Complete sequence of Acidovorax avenae subsp. citrulli AAC00-1.</title>
        <authorList>
            <consortium name="US DOE Joint Genome Institute"/>
            <person name="Copeland A."/>
            <person name="Lucas S."/>
            <person name="Lapidus A."/>
            <person name="Barry K."/>
            <person name="Detter J.C."/>
            <person name="Glavina del Rio T."/>
            <person name="Dalin E."/>
            <person name="Tice H."/>
            <person name="Pitluck S."/>
            <person name="Kiss H."/>
            <person name="Brettin T."/>
            <person name="Bruce D."/>
            <person name="Han C."/>
            <person name="Tapia R."/>
            <person name="Gilna P."/>
            <person name="Schmutz J."/>
            <person name="Larimer F."/>
            <person name="Land M."/>
            <person name="Hauser L."/>
            <person name="Kyrpides N."/>
            <person name="Kim E."/>
            <person name="Stahl D."/>
            <person name="Richardson P."/>
        </authorList>
    </citation>
    <scope>NUCLEOTIDE SEQUENCE [LARGE SCALE GENOMIC DNA]</scope>
    <source>
        <strain evidence="1 2">AAC00-1</strain>
    </source>
</reference>
<dbReference type="AlphaFoldDB" id="A1TT51"/>
<organism evidence="1 2">
    <name type="scientific">Paracidovorax citrulli (strain AAC00-1)</name>
    <name type="common">Acidovorax citrulli</name>
    <dbReference type="NCBI Taxonomy" id="397945"/>
    <lineage>
        <taxon>Bacteria</taxon>
        <taxon>Pseudomonadati</taxon>
        <taxon>Pseudomonadota</taxon>
        <taxon>Betaproteobacteria</taxon>
        <taxon>Burkholderiales</taxon>
        <taxon>Comamonadaceae</taxon>
        <taxon>Paracidovorax</taxon>
    </lineage>
</organism>
<protein>
    <submittedName>
        <fullName evidence="1">Uncharacterized protein</fullName>
    </submittedName>
</protein>
<proteinExistence type="predicted"/>
<dbReference type="KEGG" id="aav:Aave_3588"/>
<evidence type="ECO:0000313" key="1">
    <source>
        <dbReference type="EMBL" id="ABM34139.1"/>
    </source>
</evidence>
<accession>A1TT51</accession>
<name>A1TT51_PARC0</name>
<dbReference type="HOGENOM" id="CLU_2406551_0_0_4"/>
<evidence type="ECO:0000313" key="2">
    <source>
        <dbReference type="Proteomes" id="UP000002596"/>
    </source>
</evidence>
<dbReference type="Proteomes" id="UP000002596">
    <property type="component" value="Chromosome"/>
</dbReference>
<sequence length="92" mass="10280">MIAEGADPLAQRLFVERPQRQPGHWPVAIAVALEEEARPKFPKPAGLALQAFFIPPRHSWRWSCNARGCRKTQLAAQAATHANALTRNEEMP</sequence>
<dbReference type="EMBL" id="CP000512">
    <property type="protein sequence ID" value="ABM34139.1"/>
    <property type="molecule type" value="Genomic_DNA"/>
</dbReference>
<dbReference type="STRING" id="397945.Aave_3588"/>
<gene>
    <name evidence="1" type="ordered locus">Aave_3588</name>
</gene>